<keyword evidence="2" id="KW-1185">Reference proteome</keyword>
<feature type="non-terminal residue" evidence="1">
    <location>
        <position position="1"/>
    </location>
</feature>
<feature type="non-terminal residue" evidence="1">
    <location>
        <position position="315"/>
    </location>
</feature>
<protein>
    <submittedName>
        <fullName evidence="1">25561_t:CDS:1</fullName>
    </submittedName>
</protein>
<organism evidence="1 2">
    <name type="scientific">Racocetra persica</name>
    <dbReference type="NCBI Taxonomy" id="160502"/>
    <lineage>
        <taxon>Eukaryota</taxon>
        <taxon>Fungi</taxon>
        <taxon>Fungi incertae sedis</taxon>
        <taxon>Mucoromycota</taxon>
        <taxon>Glomeromycotina</taxon>
        <taxon>Glomeromycetes</taxon>
        <taxon>Diversisporales</taxon>
        <taxon>Gigasporaceae</taxon>
        <taxon>Racocetra</taxon>
    </lineage>
</organism>
<name>A0ACA9QH05_9GLOM</name>
<reference evidence="1" key="1">
    <citation type="submission" date="2021-06" db="EMBL/GenBank/DDBJ databases">
        <authorList>
            <person name="Kallberg Y."/>
            <person name="Tangrot J."/>
            <person name="Rosling A."/>
        </authorList>
    </citation>
    <scope>NUCLEOTIDE SEQUENCE</scope>
    <source>
        <strain evidence="1">MA461A</strain>
    </source>
</reference>
<sequence length="315" mass="35649">KVAGRPTYNYDDSERTLRRKKAKLKKAAQNTKSITSYLSLTNSLRFNAINTIVINEDEDTIMVDNTVDSIVESVEINVNDDKACIKRAIKELDNMLEKDSKQIDKGTKAGELIKQGVFVYGVMSAELEPLLIEYDENDLTLVKKNIPLNQKPHCIITHDETTLATNDDKKTRWGPEGEQKLHPKRRGRCIYISEFLCEPLGCIHLTVEQHLAHSEISNRYVTETLEVGVNHDGYWNIQLLAEQLKRTIDVLEIVLPGTIFVFAFDNSSSHGAFVEDALVASKINVKYGGKQPRMHSGRLPDSISQEIIFSLDYKN</sequence>
<dbReference type="EMBL" id="CAJVQC010030236">
    <property type="protein sequence ID" value="CAG8744957.1"/>
    <property type="molecule type" value="Genomic_DNA"/>
</dbReference>
<dbReference type="Proteomes" id="UP000789920">
    <property type="component" value="Unassembled WGS sequence"/>
</dbReference>
<evidence type="ECO:0000313" key="1">
    <source>
        <dbReference type="EMBL" id="CAG8744957.1"/>
    </source>
</evidence>
<accession>A0ACA9QH05</accession>
<comment type="caution">
    <text evidence="1">The sequence shown here is derived from an EMBL/GenBank/DDBJ whole genome shotgun (WGS) entry which is preliminary data.</text>
</comment>
<proteinExistence type="predicted"/>
<evidence type="ECO:0000313" key="2">
    <source>
        <dbReference type="Proteomes" id="UP000789920"/>
    </source>
</evidence>
<gene>
    <name evidence="1" type="ORF">RPERSI_LOCUS13557</name>
</gene>